<dbReference type="Gene3D" id="3.40.50.10240">
    <property type="entry name" value="Thiamin pyrophosphokinase, catalytic domain"/>
    <property type="match status" value="1"/>
</dbReference>
<evidence type="ECO:0000256" key="1">
    <source>
        <dbReference type="ARBA" id="ARBA00022679"/>
    </source>
</evidence>
<evidence type="ECO:0000256" key="4">
    <source>
        <dbReference type="ARBA" id="ARBA00022840"/>
    </source>
</evidence>
<evidence type="ECO:0000256" key="5">
    <source>
        <dbReference type="HAMAP-Rule" id="MF_02131"/>
    </source>
</evidence>
<keyword evidence="1 5" id="KW-0808">Transferase</keyword>
<sequence length="246" mass="28051">MTIRGWESRYREIRSIFGYSKLKDLESAQKLNRKIRKKYPISRIKKIISGKTIFIIGAGPSLSNSITTLKKYENVTKIVADGAVQALIENNIKPDILVTDLDGDIPSIKKIGRTKIPIIVHAHGNNYNKLELISIFQNKIGTTQTRKFGKLENFGGFTDGDRCVFLAESFNPEKIILFGMDFGKKIGKYSKKKVLDRKTKLKKLEYGKRLLEWLATKSNSDLYTTSRSIKGFKKISFADLEYMIDN</sequence>
<dbReference type="PANTHER" id="PTHR39648">
    <property type="entry name" value="6-HYDROXYMETHYL-7,8-DIHYDROPTERIN PYROPHOSPHOKINASE"/>
    <property type="match status" value="1"/>
</dbReference>
<dbReference type="PANTHER" id="PTHR39648:SF1">
    <property type="entry name" value="6-HYDROXYMETHYL-7,8-DIHYDROPTERIN PYROPHOSPHOKINASE"/>
    <property type="match status" value="1"/>
</dbReference>
<dbReference type="SUPFAM" id="SSF63999">
    <property type="entry name" value="Thiamin pyrophosphokinase, catalytic domain"/>
    <property type="match status" value="1"/>
</dbReference>
<dbReference type="GO" id="GO:0000287">
    <property type="term" value="F:magnesium ion binding"/>
    <property type="evidence" value="ECO:0007669"/>
    <property type="project" value="UniProtKB-UniRule"/>
</dbReference>
<comment type="catalytic activity">
    <reaction evidence="5">
        <text>6-hydroxymethyl-7,8-dihydropterin + ATP = (7,8-dihydropterin-6-yl)methyl diphosphate + AMP + H(+)</text>
        <dbReference type="Rhea" id="RHEA:11412"/>
        <dbReference type="ChEBI" id="CHEBI:15378"/>
        <dbReference type="ChEBI" id="CHEBI:30616"/>
        <dbReference type="ChEBI" id="CHEBI:44841"/>
        <dbReference type="ChEBI" id="CHEBI:72950"/>
        <dbReference type="ChEBI" id="CHEBI:456215"/>
        <dbReference type="EC" id="2.7.6.3"/>
    </reaction>
</comment>
<name>A0A075GZX6_9ARCH</name>
<dbReference type="EMBL" id="KF900814">
    <property type="protein sequence ID" value="AIF07847.1"/>
    <property type="molecule type" value="Genomic_DNA"/>
</dbReference>
<keyword evidence="2 5" id="KW-0547">Nucleotide-binding</keyword>
<dbReference type="InterPro" id="IPR036759">
    <property type="entry name" value="TPK_catalytic_sf"/>
</dbReference>
<accession>A0A075GZX6</accession>
<dbReference type="GO" id="GO:0009229">
    <property type="term" value="P:thiamine diphosphate biosynthetic process"/>
    <property type="evidence" value="ECO:0007669"/>
    <property type="project" value="InterPro"/>
</dbReference>
<dbReference type="GO" id="GO:0016301">
    <property type="term" value="F:kinase activity"/>
    <property type="evidence" value="ECO:0007669"/>
    <property type="project" value="UniProtKB-KW"/>
</dbReference>
<dbReference type="GO" id="GO:0003848">
    <property type="term" value="F:2-amino-4-hydroxy-6-hydroxymethyldihydropteridine diphosphokinase activity"/>
    <property type="evidence" value="ECO:0007669"/>
    <property type="project" value="UniProtKB-UniRule"/>
</dbReference>
<evidence type="ECO:0000256" key="2">
    <source>
        <dbReference type="ARBA" id="ARBA00022741"/>
    </source>
</evidence>
<reference evidence="7" key="1">
    <citation type="journal article" date="2014" name="Genome Biol. Evol.">
        <title>Pangenome evidence for extensive interdomain horizontal transfer affecting lineage core and shell genes in uncultured planktonic thaumarchaeota and euryarchaeota.</title>
        <authorList>
            <person name="Deschamps P."/>
            <person name="Zivanovic Y."/>
            <person name="Moreira D."/>
            <person name="Rodriguez-Valera F."/>
            <person name="Lopez-Garcia P."/>
        </authorList>
    </citation>
    <scope>NUCLEOTIDE SEQUENCE</scope>
</reference>
<evidence type="ECO:0000256" key="3">
    <source>
        <dbReference type="ARBA" id="ARBA00022777"/>
    </source>
</evidence>
<keyword evidence="3 5" id="KW-0418">Kinase</keyword>
<keyword evidence="5" id="KW-0460">Magnesium</keyword>
<dbReference type="HAMAP" id="MF_02131">
    <property type="entry name" value="HMPDK_arch"/>
    <property type="match status" value="1"/>
</dbReference>
<dbReference type="GO" id="GO:0004788">
    <property type="term" value="F:thiamine diphosphokinase activity"/>
    <property type="evidence" value="ECO:0007669"/>
    <property type="project" value="InterPro"/>
</dbReference>
<dbReference type="EC" id="2.7.6.3" evidence="5"/>
<evidence type="ECO:0000259" key="6">
    <source>
        <dbReference type="Pfam" id="PF01973"/>
    </source>
</evidence>
<protein>
    <recommendedName>
        <fullName evidence="5">6-hydroxymethyl-7,8-dihydropterin pyrophosphokinase</fullName>
        <shortName evidence="5">HPPK</shortName>
        <ecNumber evidence="5">2.7.6.3</ecNumber>
    </recommendedName>
    <alternativeName>
        <fullName evidence="5">2-amino-4-hydroxy-6-hydroxymethyldihydropteridine pyrophosphokinase</fullName>
    </alternativeName>
    <alternativeName>
        <fullName evidence="5">6-hydroxymethyl-7,8-dihydropterin diphosphokinase</fullName>
        <shortName evidence="5">6-HMPDK</shortName>
    </alternativeName>
    <alternativeName>
        <fullName evidence="5">7,8-dihydro-6-hydroxymethylpterin diphosphokinase</fullName>
    </alternativeName>
    <alternativeName>
        <fullName evidence="5">7,8-dihydro-6-hydroxymethylpterin pyrophosphokinase</fullName>
        <shortName evidence="5">PPPK</shortName>
    </alternativeName>
</protein>
<comment type="cofactor">
    <cofactor evidence="5">
        <name>Mg(2+)</name>
        <dbReference type="ChEBI" id="CHEBI:18420"/>
    </cofactor>
</comment>
<comment type="similarity">
    <text evidence="5">Belongs to the archaeal 6-HMPDK family.</text>
</comment>
<dbReference type="AlphaFoldDB" id="A0A075GZX6"/>
<evidence type="ECO:0000313" key="7">
    <source>
        <dbReference type="EMBL" id="AIF07847.1"/>
    </source>
</evidence>
<comment type="function">
    <text evidence="5">Catalyzes the transfer of diphosphate from ATP to 6-hydroxymethyl-7,8-dihydropterin (6-HMD), leading to 6-hydroxymethyl-7,8-dihydropterin diphosphate (6-HMDP).</text>
</comment>
<dbReference type="Pfam" id="PF01973">
    <property type="entry name" value="MptE-like"/>
    <property type="match status" value="1"/>
</dbReference>
<dbReference type="GO" id="GO:0005524">
    <property type="term" value="F:ATP binding"/>
    <property type="evidence" value="ECO:0007669"/>
    <property type="project" value="UniProtKB-UniRule"/>
</dbReference>
<feature type="domain" description="6-hydroxymethylpterin diphosphokinase MptE-like" evidence="6">
    <location>
        <begin position="34"/>
        <end position="185"/>
    </location>
</feature>
<dbReference type="InterPro" id="IPR002826">
    <property type="entry name" value="MptE-like"/>
</dbReference>
<organism evidence="7">
    <name type="scientific">uncultured marine thaumarchaeote KM3_25_B05</name>
    <dbReference type="NCBI Taxonomy" id="1456103"/>
    <lineage>
        <taxon>Archaea</taxon>
        <taxon>Nitrososphaerota</taxon>
        <taxon>environmental samples</taxon>
    </lineage>
</organism>
<dbReference type="InterPro" id="IPR027510">
    <property type="entry name" value="HMPDK_MptE"/>
</dbReference>
<keyword evidence="4 5" id="KW-0067">ATP-binding</keyword>
<gene>
    <name evidence="5" type="primary">mptE</name>
</gene>
<proteinExistence type="inferred from homology"/>